<protein>
    <submittedName>
        <fullName evidence="2">Uncharacterized protein</fullName>
    </submittedName>
</protein>
<keyword evidence="1" id="KW-1133">Transmembrane helix</keyword>
<evidence type="ECO:0000313" key="2">
    <source>
        <dbReference type="EMBL" id="MBX26262.1"/>
    </source>
</evidence>
<keyword evidence="1" id="KW-0812">Transmembrane</keyword>
<evidence type="ECO:0000256" key="1">
    <source>
        <dbReference type="SAM" id="Phobius"/>
    </source>
</evidence>
<keyword evidence="1" id="KW-0472">Membrane</keyword>
<proteinExistence type="predicted"/>
<feature type="transmembrane region" description="Helical" evidence="1">
    <location>
        <begin position="32"/>
        <end position="51"/>
    </location>
</feature>
<organism evidence="2">
    <name type="scientific">Rhizophora mucronata</name>
    <name type="common">Asiatic mangrove</name>
    <dbReference type="NCBI Taxonomy" id="61149"/>
    <lineage>
        <taxon>Eukaryota</taxon>
        <taxon>Viridiplantae</taxon>
        <taxon>Streptophyta</taxon>
        <taxon>Embryophyta</taxon>
        <taxon>Tracheophyta</taxon>
        <taxon>Spermatophyta</taxon>
        <taxon>Magnoliopsida</taxon>
        <taxon>eudicotyledons</taxon>
        <taxon>Gunneridae</taxon>
        <taxon>Pentapetalae</taxon>
        <taxon>rosids</taxon>
        <taxon>fabids</taxon>
        <taxon>Malpighiales</taxon>
        <taxon>Rhizophoraceae</taxon>
        <taxon>Rhizophora</taxon>
    </lineage>
</organism>
<sequence>MVILVAVVLLMVKVMLDFFRFIRGLWMLTNLLLTRMMVLTAVVFQVSAFSHSTAIQYSTSKLNIFLCYSYE</sequence>
<reference evidence="2" key="1">
    <citation type="submission" date="2018-02" db="EMBL/GenBank/DDBJ databases">
        <title>Rhizophora mucronata_Transcriptome.</title>
        <authorList>
            <person name="Meera S.P."/>
            <person name="Sreeshan A."/>
            <person name="Augustine A."/>
        </authorList>
    </citation>
    <scope>NUCLEOTIDE SEQUENCE</scope>
    <source>
        <tissue evidence="2">Leaf</tissue>
    </source>
</reference>
<dbReference type="EMBL" id="GGEC01045778">
    <property type="protein sequence ID" value="MBX26262.1"/>
    <property type="molecule type" value="Transcribed_RNA"/>
</dbReference>
<dbReference type="AlphaFoldDB" id="A0A2P2M7Q4"/>
<accession>A0A2P2M7Q4</accession>
<name>A0A2P2M7Q4_RHIMU</name>